<evidence type="ECO:0000256" key="1">
    <source>
        <dbReference type="SAM" id="MobiDB-lite"/>
    </source>
</evidence>
<evidence type="ECO:0000259" key="2">
    <source>
        <dbReference type="Pfam" id="PF03364"/>
    </source>
</evidence>
<dbReference type="SUPFAM" id="SSF55961">
    <property type="entry name" value="Bet v1-like"/>
    <property type="match status" value="1"/>
</dbReference>
<dbReference type="Pfam" id="PF03364">
    <property type="entry name" value="Polyketide_cyc"/>
    <property type="match status" value="1"/>
</dbReference>
<dbReference type="InterPro" id="IPR005031">
    <property type="entry name" value="COQ10_START"/>
</dbReference>
<dbReference type="Proteomes" id="UP000612362">
    <property type="component" value="Unassembled WGS sequence"/>
</dbReference>
<feature type="domain" description="Coenzyme Q-binding protein COQ10 START" evidence="2">
    <location>
        <begin position="11"/>
        <end position="138"/>
    </location>
</feature>
<evidence type="ECO:0000313" key="4">
    <source>
        <dbReference type="Proteomes" id="UP000612362"/>
    </source>
</evidence>
<organism evidence="3 4">
    <name type="scientific">Ktedonospora formicarum</name>
    <dbReference type="NCBI Taxonomy" id="2778364"/>
    <lineage>
        <taxon>Bacteria</taxon>
        <taxon>Bacillati</taxon>
        <taxon>Chloroflexota</taxon>
        <taxon>Ktedonobacteria</taxon>
        <taxon>Ktedonobacterales</taxon>
        <taxon>Ktedonobacteraceae</taxon>
        <taxon>Ktedonospora</taxon>
    </lineage>
</organism>
<dbReference type="EMBL" id="BNJF01000007">
    <property type="protein sequence ID" value="GHO50254.1"/>
    <property type="molecule type" value="Genomic_DNA"/>
</dbReference>
<reference evidence="3" key="1">
    <citation type="submission" date="2020-10" db="EMBL/GenBank/DDBJ databases">
        <title>Taxonomic study of unclassified bacteria belonging to the class Ktedonobacteria.</title>
        <authorList>
            <person name="Yabe S."/>
            <person name="Wang C.M."/>
            <person name="Zheng Y."/>
            <person name="Sakai Y."/>
            <person name="Cavaletti L."/>
            <person name="Monciardini P."/>
            <person name="Donadio S."/>
        </authorList>
    </citation>
    <scope>NUCLEOTIDE SEQUENCE</scope>
    <source>
        <strain evidence="3">SOSP1-1</strain>
    </source>
</reference>
<sequence>MPRIQNSIIINKDPRTVYEITNDIERWPVLFNEYHGAKVLESETEGRYTRLTFQLTNAEGNTWRSWRLLDQKELVAIAEREEPLYPFKYMHLKWAYEAAPEGTKMTWTQDFEMDPQYDTPLPTVLERMNAHTRENQQNIKEKIESGQAEKLTADATR</sequence>
<comment type="caution">
    <text evidence="3">The sequence shown here is derived from an EMBL/GenBank/DDBJ whole genome shotgun (WGS) entry which is preliminary data.</text>
</comment>
<dbReference type="RefSeq" id="WP_220199305.1">
    <property type="nucleotide sequence ID" value="NZ_BNJF01000007.1"/>
</dbReference>
<protein>
    <submittedName>
        <fullName evidence="3">Putative polyketide cyclase</fullName>
    </submittedName>
</protein>
<keyword evidence="4" id="KW-1185">Reference proteome</keyword>
<feature type="region of interest" description="Disordered" evidence="1">
    <location>
        <begin position="133"/>
        <end position="157"/>
    </location>
</feature>
<dbReference type="Gene3D" id="3.30.530.20">
    <property type="match status" value="1"/>
</dbReference>
<dbReference type="AlphaFoldDB" id="A0A8J3IDZ2"/>
<dbReference type="InterPro" id="IPR023393">
    <property type="entry name" value="START-like_dom_sf"/>
</dbReference>
<proteinExistence type="predicted"/>
<accession>A0A8J3IDZ2</accession>
<feature type="compositionally biased region" description="Basic and acidic residues" evidence="1">
    <location>
        <begin position="133"/>
        <end position="144"/>
    </location>
</feature>
<name>A0A8J3IDZ2_9CHLR</name>
<evidence type="ECO:0000313" key="3">
    <source>
        <dbReference type="EMBL" id="GHO50254.1"/>
    </source>
</evidence>
<gene>
    <name evidence="3" type="ORF">KSX_84170</name>
</gene>